<keyword evidence="3" id="KW-1185">Reference proteome</keyword>
<accession>A0A239JZV4</accession>
<feature type="region of interest" description="Disordered" evidence="1">
    <location>
        <begin position="1"/>
        <end position="33"/>
    </location>
</feature>
<evidence type="ECO:0000313" key="3">
    <source>
        <dbReference type="Proteomes" id="UP000198280"/>
    </source>
</evidence>
<protein>
    <submittedName>
        <fullName evidence="2">Uncharacterized protein</fullName>
    </submittedName>
</protein>
<dbReference type="EMBL" id="FZOF01000014">
    <property type="protein sequence ID" value="SNT11149.1"/>
    <property type="molecule type" value="Genomic_DNA"/>
</dbReference>
<reference evidence="2 3" key="1">
    <citation type="submission" date="2017-06" db="EMBL/GenBank/DDBJ databases">
        <authorList>
            <person name="Kim H.J."/>
            <person name="Triplett B.A."/>
        </authorList>
    </citation>
    <scope>NUCLEOTIDE SEQUENCE [LARGE SCALE GENOMIC DNA]</scope>
    <source>
        <strain evidence="2 3">CGMCC 4.1858</strain>
    </source>
</reference>
<sequence>MVTVDPQNAPGAPSGSEVPRTVPAPIRRSRPYRPMEGVPLGEWVFVPGTAGFFGRSSDAYIERGEEHIPLVYCSSELERFADEMLGIEGDFTRRCSGIDLDARY</sequence>
<organism evidence="2 3">
    <name type="scientific">Actinacidiphila glaucinigra</name>
    <dbReference type="NCBI Taxonomy" id="235986"/>
    <lineage>
        <taxon>Bacteria</taxon>
        <taxon>Bacillati</taxon>
        <taxon>Actinomycetota</taxon>
        <taxon>Actinomycetes</taxon>
        <taxon>Kitasatosporales</taxon>
        <taxon>Streptomycetaceae</taxon>
        <taxon>Actinacidiphila</taxon>
    </lineage>
</organism>
<name>A0A239JZV4_9ACTN</name>
<gene>
    <name evidence="2" type="ORF">SAMN05216252_114113</name>
</gene>
<proteinExistence type="predicted"/>
<dbReference type="AlphaFoldDB" id="A0A239JZV4"/>
<evidence type="ECO:0000313" key="2">
    <source>
        <dbReference type="EMBL" id="SNT11149.1"/>
    </source>
</evidence>
<dbReference type="Proteomes" id="UP000198280">
    <property type="component" value="Unassembled WGS sequence"/>
</dbReference>
<dbReference type="RefSeq" id="WP_089226229.1">
    <property type="nucleotide sequence ID" value="NZ_JBEXQB010000029.1"/>
</dbReference>
<evidence type="ECO:0000256" key="1">
    <source>
        <dbReference type="SAM" id="MobiDB-lite"/>
    </source>
</evidence>